<evidence type="ECO:0000259" key="3">
    <source>
        <dbReference type="Pfam" id="PF13767"/>
    </source>
</evidence>
<feature type="signal peptide" evidence="2">
    <location>
        <begin position="1"/>
        <end position="25"/>
    </location>
</feature>
<gene>
    <name evidence="4" type="ORF">H0484_01170</name>
</gene>
<organism evidence="4 5">
    <name type="scientific">Mesopusillimonas faecipullorum</name>
    <dbReference type="NCBI Taxonomy" id="2755040"/>
    <lineage>
        <taxon>Bacteria</taxon>
        <taxon>Pseudomonadati</taxon>
        <taxon>Pseudomonadota</taxon>
        <taxon>Betaproteobacteria</taxon>
        <taxon>Burkholderiales</taxon>
        <taxon>Alcaligenaceae</taxon>
        <taxon>Mesopusillimonas</taxon>
    </lineage>
</organism>
<comment type="caution">
    <text evidence="4">The sequence shown here is derived from an EMBL/GenBank/DDBJ whole genome shotgun (WGS) entry which is preliminary data.</text>
</comment>
<name>A0ABS8C8L9_9BURK</name>
<feature type="compositionally biased region" description="Low complexity" evidence="1">
    <location>
        <begin position="30"/>
        <end position="49"/>
    </location>
</feature>
<evidence type="ECO:0000313" key="4">
    <source>
        <dbReference type="EMBL" id="MCB5362371.1"/>
    </source>
</evidence>
<keyword evidence="5" id="KW-1185">Reference proteome</keyword>
<reference evidence="4 5" key="1">
    <citation type="submission" date="2020-07" db="EMBL/GenBank/DDBJ databases">
        <title>Pusillimonas sp. nov., isolated from poultry manure in Taiwan.</title>
        <authorList>
            <person name="Lin S.-Y."/>
            <person name="Tang Y.-S."/>
            <person name="Young C.-C."/>
        </authorList>
    </citation>
    <scope>NUCLEOTIDE SEQUENCE [LARGE SCALE GENOMIC DNA]</scope>
    <source>
        <strain evidence="4 5">CC-YST705</strain>
    </source>
</reference>
<accession>A0ABS8C8L9</accession>
<proteinExistence type="predicted"/>
<keyword evidence="2" id="KW-0732">Signal</keyword>
<dbReference type="EMBL" id="JACDXW010000001">
    <property type="protein sequence ID" value="MCB5362371.1"/>
    <property type="molecule type" value="Genomic_DNA"/>
</dbReference>
<evidence type="ECO:0000313" key="5">
    <source>
        <dbReference type="Proteomes" id="UP000776983"/>
    </source>
</evidence>
<evidence type="ECO:0000256" key="2">
    <source>
        <dbReference type="SAM" id="SignalP"/>
    </source>
</evidence>
<sequence length="132" mass="13957">MIRSTKAFITSAALVAGLASVPALAQTDGQAAPPVSAQPSAPAIQPSDAQLQKFVQASEKVSGVADEYRPKVNASPDEASRQKVIQEADEKMARLVTEDGLTVDEFVAINDAIQQDPQLRDRVIKIANSGTK</sequence>
<protein>
    <submittedName>
        <fullName evidence="4">DUF4168 domain-containing protein</fullName>
    </submittedName>
</protein>
<feature type="domain" description="DUF4168" evidence="3">
    <location>
        <begin position="47"/>
        <end position="123"/>
    </location>
</feature>
<dbReference type="RefSeq" id="WP_226952609.1">
    <property type="nucleotide sequence ID" value="NZ_JACDXW010000001.1"/>
</dbReference>
<dbReference type="InterPro" id="IPR025433">
    <property type="entry name" value="DUF4168"/>
</dbReference>
<dbReference type="Proteomes" id="UP000776983">
    <property type="component" value="Unassembled WGS sequence"/>
</dbReference>
<feature type="chain" id="PRO_5045090269" evidence="2">
    <location>
        <begin position="26"/>
        <end position="132"/>
    </location>
</feature>
<dbReference type="Pfam" id="PF13767">
    <property type="entry name" value="DUF4168"/>
    <property type="match status" value="1"/>
</dbReference>
<evidence type="ECO:0000256" key="1">
    <source>
        <dbReference type="SAM" id="MobiDB-lite"/>
    </source>
</evidence>
<feature type="region of interest" description="Disordered" evidence="1">
    <location>
        <begin position="26"/>
        <end position="49"/>
    </location>
</feature>